<sequence length="410" mass="42739">MTPNPTSTPRAGLLEGLRVLDLTNVLAGPYAAYQLALMGADVIKVETPHGGDLARRLGASPELSDADMGASFLAQNAAKRSIALDLKDERGKAAFCSLVAGSAVVVENFRPGVMQRLGLGWEQLREINPSLVYCAISGFGQTGPMRGRPAYDQIVQGLSGLMSVTGTPETAPLRVGAPVCDTLGGLAAAMSIAAALVRRHRTGEGAHLDVSMLEAGLTAMGWVVSDRLVAGQEPVAMGNENRTAAPSGTFTTADGHLNIAANKQEQYEALCAVLERPDLLADARFATREQRKQHRVALKAELEQTLSGRSAAEWDPLLTAAGVPAAPVATLAQALESPQLAARGLVAELPLPVAGRTSVRVLGGPVQVDGAPVRPTTSPPRLGEHTREILAELGWTRAEIDALVTAGGAV</sequence>
<evidence type="ECO:0000313" key="3">
    <source>
        <dbReference type="Proteomes" id="UP000315677"/>
    </source>
</evidence>
<evidence type="ECO:0000313" key="2">
    <source>
        <dbReference type="EMBL" id="TQM11864.1"/>
    </source>
</evidence>
<dbReference type="PANTHER" id="PTHR48207">
    <property type="entry name" value="SUCCINATE--HYDROXYMETHYLGLUTARATE COA-TRANSFERASE"/>
    <property type="match status" value="1"/>
</dbReference>
<dbReference type="EMBL" id="VFPA01000002">
    <property type="protein sequence ID" value="TQM11864.1"/>
    <property type="molecule type" value="Genomic_DNA"/>
</dbReference>
<dbReference type="InterPro" id="IPR003673">
    <property type="entry name" value="CoA-Trfase_fam_III"/>
</dbReference>
<gene>
    <name evidence="2" type="ORF">FB558_4437</name>
</gene>
<keyword evidence="3" id="KW-1185">Reference proteome</keyword>
<dbReference type="AlphaFoldDB" id="A0A543DRE0"/>
<evidence type="ECO:0000256" key="1">
    <source>
        <dbReference type="ARBA" id="ARBA00022679"/>
    </source>
</evidence>
<dbReference type="Pfam" id="PF02515">
    <property type="entry name" value="CoA_transf_3"/>
    <property type="match status" value="1"/>
</dbReference>
<dbReference type="OrthoDB" id="9797653at2"/>
<reference evidence="2 3" key="1">
    <citation type="submission" date="2019-06" db="EMBL/GenBank/DDBJ databases">
        <title>Sequencing the genomes of 1000 actinobacteria strains.</title>
        <authorList>
            <person name="Klenk H.-P."/>
        </authorList>
    </citation>
    <scope>NUCLEOTIDE SEQUENCE [LARGE SCALE GENOMIC DNA]</scope>
    <source>
        <strain evidence="2 3">DSM 45301</strain>
    </source>
</reference>
<protein>
    <submittedName>
        <fullName evidence="2">Crotonobetainyl-CoA:carnitine CoA-transferase CaiB-like acyl-CoA transferase</fullName>
    </submittedName>
</protein>
<dbReference type="GO" id="GO:0008410">
    <property type="term" value="F:CoA-transferase activity"/>
    <property type="evidence" value="ECO:0007669"/>
    <property type="project" value="TreeGrafter"/>
</dbReference>
<proteinExistence type="predicted"/>
<dbReference type="InterPro" id="IPR050483">
    <property type="entry name" value="CoA-transferase_III_domain"/>
</dbReference>
<dbReference type="SUPFAM" id="SSF89796">
    <property type="entry name" value="CoA-transferase family III (CaiB/BaiF)"/>
    <property type="match status" value="1"/>
</dbReference>
<name>A0A543DRE0_9PSEU</name>
<dbReference type="RefSeq" id="WP_142056286.1">
    <property type="nucleotide sequence ID" value="NZ_VFPA01000002.1"/>
</dbReference>
<comment type="caution">
    <text evidence="2">The sequence shown here is derived from an EMBL/GenBank/DDBJ whole genome shotgun (WGS) entry which is preliminary data.</text>
</comment>
<organism evidence="2 3">
    <name type="scientific">Pseudonocardia kunmingensis</name>
    <dbReference type="NCBI Taxonomy" id="630975"/>
    <lineage>
        <taxon>Bacteria</taxon>
        <taxon>Bacillati</taxon>
        <taxon>Actinomycetota</taxon>
        <taxon>Actinomycetes</taxon>
        <taxon>Pseudonocardiales</taxon>
        <taxon>Pseudonocardiaceae</taxon>
        <taxon>Pseudonocardia</taxon>
    </lineage>
</organism>
<keyword evidence="1 2" id="KW-0808">Transferase</keyword>
<dbReference type="Proteomes" id="UP000315677">
    <property type="component" value="Unassembled WGS sequence"/>
</dbReference>
<dbReference type="Gene3D" id="3.30.1540.10">
    <property type="entry name" value="formyl-coa transferase, domain 3"/>
    <property type="match status" value="1"/>
</dbReference>
<accession>A0A543DRE0</accession>
<dbReference type="InterPro" id="IPR023606">
    <property type="entry name" value="CoA-Trfase_III_dom_1_sf"/>
</dbReference>
<dbReference type="PANTHER" id="PTHR48207:SF3">
    <property type="entry name" value="SUCCINATE--HYDROXYMETHYLGLUTARATE COA-TRANSFERASE"/>
    <property type="match status" value="1"/>
</dbReference>
<dbReference type="Gene3D" id="3.40.50.10540">
    <property type="entry name" value="Crotonobetainyl-coa:carnitine coa-transferase, domain 1"/>
    <property type="match status" value="1"/>
</dbReference>
<dbReference type="InterPro" id="IPR044855">
    <property type="entry name" value="CoA-Trfase_III_dom3_sf"/>
</dbReference>